<dbReference type="GO" id="GO:0005694">
    <property type="term" value="C:chromosome"/>
    <property type="evidence" value="ECO:0007669"/>
    <property type="project" value="InterPro"/>
</dbReference>
<dbReference type="GO" id="GO:0003677">
    <property type="term" value="F:DNA binding"/>
    <property type="evidence" value="ECO:0007669"/>
    <property type="project" value="InterPro"/>
</dbReference>
<dbReference type="KEGG" id="pter:C2L65_35185"/>
<dbReference type="Proteomes" id="UP000243502">
    <property type="component" value="Chromosome 3"/>
</dbReference>
<dbReference type="Pfam" id="PF23947">
    <property type="entry name" value="DUF7281"/>
    <property type="match status" value="1"/>
</dbReference>
<dbReference type="OrthoDB" id="8564671at2"/>
<evidence type="ECO:0000259" key="1">
    <source>
        <dbReference type="Pfam" id="PF23947"/>
    </source>
</evidence>
<dbReference type="InterPro" id="IPR036078">
    <property type="entry name" value="Spo11/TopoVI_A_sf"/>
</dbReference>
<sequence length="281" mass="31252">MTSKNLAKTLLRIVQSPPDQVEFTKSAALMEFATTTGIGILKGSRIQFGEKHKDRIRSLLRADNIDPDTPLDAWATLGRAESLAIGPDEKWAGEAVRAHRIAFKALRGKPLLVGDTPIYLPPRSNLEWRCIDAIQSLRHDAVIVIENWEVFERVDDLQLDMTRVSTNPLILWRGGTSNASVGAAMRFIEEFERPVWSAPDYDPEGLAIAARLPHLAGVLAPPDDVLRQLLKASRLHARYSQQLPGAQPTLEQASHPDVQRLWTLVRASGKALPQERLCVQV</sequence>
<dbReference type="RefSeq" id="WP_042309766.1">
    <property type="nucleotide sequence ID" value="NZ_CP026113.1"/>
</dbReference>
<evidence type="ECO:0000313" key="3">
    <source>
        <dbReference type="Proteomes" id="UP000243502"/>
    </source>
</evidence>
<protein>
    <submittedName>
        <fullName evidence="2">DUF2399 domain-containing protein</fullName>
    </submittedName>
</protein>
<dbReference type="InterPro" id="IPR055705">
    <property type="entry name" value="DUF7281"/>
</dbReference>
<dbReference type="AlphaFoldDB" id="A0A2I8EZF2"/>
<reference evidence="2 3" key="1">
    <citation type="submission" date="2018-01" db="EMBL/GenBank/DDBJ databases">
        <title>Species boundaries and ecological features among Paraburkholderia terrae DSMZ17804T, P. hospita DSMZ17164T and P. caribensis DSMZ13236T.</title>
        <authorList>
            <person name="Pratama A.A."/>
        </authorList>
    </citation>
    <scope>NUCLEOTIDE SEQUENCE [LARGE SCALE GENOMIC DNA]</scope>
    <source>
        <strain evidence="2 3">DSM 17804</strain>
    </source>
</reference>
<feature type="domain" description="DUF7281" evidence="1">
    <location>
        <begin position="122"/>
        <end position="278"/>
    </location>
</feature>
<name>A0A2I8EZF2_9BURK</name>
<accession>A0A2I8EZF2</accession>
<gene>
    <name evidence="2" type="ORF">C2L65_35185</name>
</gene>
<evidence type="ECO:0000313" key="2">
    <source>
        <dbReference type="EMBL" id="AUT64869.1"/>
    </source>
</evidence>
<proteinExistence type="predicted"/>
<dbReference type="SUPFAM" id="SSF56726">
    <property type="entry name" value="DNA topoisomerase IV, alpha subunit"/>
    <property type="match status" value="1"/>
</dbReference>
<dbReference type="EMBL" id="CP026113">
    <property type="protein sequence ID" value="AUT64869.1"/>
    <property type="molecule type" value="Genomic_DNA"/>
</dbReference>
<organism evidence="2 3">
    <name type="scientific">Paraburkholderia terrae</name>
    <dbReference type="NCBI Taxonomy" id="311230"/>
    <lineage>
        <taxon>Bacteria</taxon>
        <taxon>Pseudomonadati</taxon>
        <taxon>Pseudomonadota</taxon>
        <taxon>Betaproteobacteria</taxon>
        <taxon>Burkholderiales</taxon>
        <taxon>Burkholderiaceae</taxon>
        <taxon>Paraburkholderia</taxon>
    </lineage>
</organism>